<keyword evidence="1" id="KW-0175">Coiled coil</keyword>
<dbReference type="SUPFAM" id="SSF52540">
    <property type="entry name" value="P-loop containing nucleoside triphosphate hydrolases"/>
    <property type="match status" value="1"/>
</dbReference>
<dbReference type="InterPro" id="IPR027417">
    <property type="entry name" value="P-loop_NTPase"/>
</dbReference>
<dbReference type="Gene3D" id="3.40.50.300">
    <property type="entry name" value="P-loop containing nucleotide triphosphate hydrolases"/>
    <property type="match status" value="1"/>
</dbReference>
<feature type="coiled-coil region" evidence="1">
    <location>
        <begin position="297"/>
        <end position="331"/>
    </location>
</feature>
<protein>
    <recommendedName>
        <fullName evidence="4">Sulfotransferase family protein</fullName>
    </recommendedName>
</protein>
<keyword evidence="3" id="KW-1185">Reference proteome</keyword>
<name>A0A395JN08_9GAMM</name>
<reference evidence="2 3" key="1">
    <citation type="submission" date="2018-06" db="EMBL/GenBank/DDBJ databases">
        <title>Genomic Encyclopedia of Type Strains, Phase IV (KMG-IV): sequencing the most valuable type-strain genomes for metagenomic binning, comparative biology and taxonomic classification.</title>
        <authorList>
            <person name="Goeker M."/>
        </authorList>
    </citation>
    <scope>NUCLEOTIDE SEQUENCE [LARGE SCALE GENOMIC DNA]</scope>
    <source>
        <strain evidence="2 3">DSM 24032</strain>
    </source>
</reference>
<proteinExistence type="predicted"/>
<accession>A0A395JN08</accession>
<dbReference type="InParanoid" id="A0A395JN08"/>
<sequence>MIDLNNRISTALVVLGFHRSGTSAFAGALTKSGLAAPKTLIPSVAGENDKGFWESALLSRFNDDYLTSRGYAWDQFWSNSLDLGILMTHTQAELDSLCELILSEFGTTSQTIVLKDPRLCLVLPVWQAALERLDISPVYLFALRNPSESAQSLALRNEIPLEQSLLLWLHYVLNAEKMTRGAKRVFIEYADLLSNPVETVEKILMELELPVDLSTSSCAEVRQFVDKGLWRHKANPVDGVQKGWVYNEVYRSIVSLGSTKSLQELDHSYAQFGAILTDVASLISVRERLISDLSTRVDSATSRLAVQSSELQALRDEADALKACVQTHKAKADLLISHQQLFENSWLGSCATFIQRMSHRVLSNSMAARAYLKLKKIDNANDRLREMKVLQDSGLFDSAYYLEVNPGIKWMMTHPLLHYITVGHRLNYNPNSNFEECAYTKGVSQFSEGSGLFHYVKKHSKN</sequence>
<evidence type="ECO:0000313" key="2">
    <source>
        <dbReference type="EMBL" id="RBP50998.1"/>
    </source>
</evidence>
<dbReference type="OrthoDB" id="9179784at2"/>
<gene>
    <name evidence="2" type="ORF">DFR28_102415</name>
</gene>
<organism evidence="2 3">
    <name type="scientific">Arenicella xantha</name>
    <dbReference type="NCBI Taxonomy" id="644221"/>
    <lineage>
        <taxon>Bacteria</taxon>
        <taxon>Pseudomonadati</taxon>
        <taxon>Pseudomonadota</taxon>
        <taxon>Gammaproteobacteria</taxon>
        <taxon>Arenicellales</taxon>
        <taxon>Arenicellaceae</taxon>
        <taxon>Arenicella</taxon>
    </lineage>
</organism>
<evidence type="ECO:0008006" key="4">
    <source>
        <dbReference type="Google" id="ProtNLM"/>
    </source>
</evidence>
<evidence type="ECO:0000256" key="1">
    <source>
        <dbReference type="SAM" id="Coils"/>
    </source>
</evidence>
<dbReference type="RefSeq" id="WP_113953803.1">
    <property type="nucleotide sequence ID" value="NZ_QNRT01000002.1"/>
</dbReference>
<evidence type="ECO:0000313" key="3">
    <source>
        <dbReference type="Proteomes" id="UP000253083"/>
    </source>
</evidence>
<dbReference type="EMBL" id="QNRT01000002">
    <property type="protein sequence ID" value="RBP50998.1"/>
    <property type="molecule type" value="Genomic_DNA"/>
</dbReference>
<dbReference type="AlphaFoldDB" id="A0A395JN08"/>
<dbReference type="Proteomes" id="UP000253083">
    <property type="component" value="Unassembled WGS sequence"/>
</dbReference>
<comment type="caution">
    <text evidence="2">The sequence shown here is derived from an EMBL/GenBank/DDBJ whole genome shotgun (WGS) entry which is preliminary data.</text>
</comment>